<sequence>MRFKPSNDIYVII</sequence>
<evidence type="ECO:0000313" key="1">
    <source>
        <dbReference type="EMBL" id="CDW31868.1"/>
    </source>
</evidence>
<protein>
    <submittedName>
        <fullName evidence="1">Uncharacterized protein</fullName>
    </submittedName>
</protein>
<accession>A0A0K2U0X2</accession>
<organism evidence="1">
    <name type="scientific">Lepeophtheirus salmonis</name>
    <name type="common">Salmon louse</name>
    <name type="synonym">Caligus salmonis</name>
    <dbReference type="NCBI Taxonomy" id="72036"/>
    <lineage>
        <taxon>Eukaryota</taxon>
        <taxon>Metazoa</taxon>
        <taxon>Ecdysozoa</taxon>
        <taxon>Arthropoda</taxon>
        <taxon>Crustacea</taxon>
        <taxon>Multicrustacea</taxon>
        <taxon>Hexanauplia</taxon>
        <taxon>Copepoda</taxon>
        <taxon>Siphonostomatoida</taxon>
        <taxon>Caligidae</taxon>
        <taxon>Lepeophtheirus</taxon>
    </lineage>
</organism>
<reference evidence="1" key="1">
    <citation type="submission" date="2014-05" db="EMBL/GenBank/DDBJ databases">
        <authorList>
            <person name="Chronopoulou M."/>
        </authorList>
    </citation>
    <scope>NUCLEOTIDE SEQUENCE</scope>
    <source>
        <tissue evidence="1">Whole organism</tissue>
    </source>
</reference>
<dbReference type="EMBL" id="HACA01014507">
    <property type="protein sequence ID" value="CDW31868.1"/>
    <property type="molecule type" value="Transcribed_RNA"/>
</dbReference>
<proteinExistence type="predicted"/>
<name>A0A0K2U0X2_LEPSM</name>